<name>A0A0K2VHM1_LEPSM</name>
<evidence type="ECO:0000313" key="1">
    <source>
        <dbReference type="EMBL" id="CDW49929.1"/>
    </source>
</evidence>
<dbReference type="EMBL" id="HACA01032568">
    <property type="protein sequence ID" value="CDW49929.1"/>
    <property type="molecule type" value="Transcribed_RNA"/>
</dbReference>
<dbReference type="AlphaFoldDB" id="A0A0K2VHM1"/>
<proteinExistence type="predicted"/>
<feature type="non-terminal residue" evidence="1">
    <location>
        <position position="1"/>
    </location>
</feature>
<reference evidence="1" key="1">
    <citation type="submission" date="2014-05" db="EMBL/GenBank/DDBJ databases">
        <authorList>
            <person name="Chronopoulou M."/>
        </authorList>
    </citation>
    <scope>NUCLEOTIDE SEQUENCE</scope>
    <source>
        <tissue evidence="1">Whole organism</tissue>
    </source>
</reference>
<organism evidence="1">
    <name type="scientific">Lepeophtheirus salmonis</name>
    <name type="common">Salmon louse</name>
    <name type="synonym">Caligus salmonis</name>
    <dbReference type="NCBI Taxonomy" id="72036"/>
    <lineage>
        <taxon>Eukaryota</taxon>
        <taxon>Metazoa</taxon>
        <taxon>Ecdysozoa</taxon>
        <taxon>Arthropoda</taxon>
        <taxon>Crustacea</taxon>
        <taxon>Multicrustacea</taxon>
        <taxon>Hexanauplia</taxon>
        <taxon>Copepoda</taxon>
        <taxon>Siphonostomatoida</taxon>
        <taxon>Caligidae</taxon>
        <taxon>Lepeophtheirus</taxon>
    </lineage>
</organism>
<accession>A0A0K2VHM1</accession>
<protein>
    <submittedName>
        <fullName evidence="1">Uncharacterized protein</fullName>
    </submittedName>
</protein>
<sequence length="52" mass="5831">SILLLHINSYLELLCDYSFSKIFNGPLNFSGLLLEYLNGIAIPKLIESGILF</sequence>